<name>A0ABS7EF06_9GAMM</name>
<evidence type="ECO:0000313" key="3">
    <source>
        <dbReference type="Proteomes" id="UP001166251"/>
    </source>
</evidence>
<proteinExistence type="predicted"/>
<protein>
    <submittedName>
        <fullName evidence="2">YggN family protein</fullName>
    </submittedName>
</protein>
<organism evidence="2 3">
    <name type="scientific">Neiella holothuriorum</name>
    <dbReference type="NCBI Taxonomy" id="2870530"/>
    <lineage>
        <taxon>Bacteria</taxon>
        <taxon>Pseudomonadati</taxon>
        <taxon>Pseudomonadota</taxon>
        <taxon>Gammaproteobacteria</taxon>
        <taxon>Alteromonadales</taxon>
        <taxon>Echinimonadaceae</taxon>
        <taxon>Neiella</taxon>
    </lineage>
</organism>
<keyword evidence="3" id="KW-1185">Reference proteome</keyword>
<dbReference type="Pfam" id="PF11101">
    <property type="entry name" value="DUF2884"/>
    <property type="match status" value="1"/>
</dbReference>
<dbReference type="RefSeq" id="WP_220103192.1">
    <property type="nucleotide sequence ID" value="NZ_JAHZSS010000004.1"/>
</dbReference>
<accession>A0ABS7EF06</accession>
<comment type="caution">
    <text evidence="2">The sequence shown here is derived from an EMBL/GenBank/DDBJ whole genome shotgun (WGS) entry which is preliminary data.</text>
</comment>
<reference evidence="2" key="1">
    <citation type="submission" date="2021-07" db="EMBL/GenBank/DDBJ databases">
        <title>Neiella marina sp. nov., isolated from the intestinal content of sea cucumber Apostichopus japonicus.</title>
        <authorList>
            <person name="Bai X."/>
        </authorList>
    </citation>
    <scope>NUCLEOTIDE SEQUENCE</scope>
    <source>
        <strain evidence="2">126</strain>
    </source>
</reference>
<dbReference type="Proteomes" id="UP001166251">
    <property type="component" value="Unassembled WGS sequence"/>
</dbReference>
<feature type="chain" id="PRO_5047409325" evidence="1">
    <location>
        <begin position="24"/>
        <end position="258"/>
    </location>
</feature>
<feature type="signal peptide" evidence="1">
    <location>
        <begin position="1"/>
        <end position="23"/>
    </location>
</feature>
<evidence type="ECO:0000256" key="1">
    <source>
        <dbReference type="SAM" id="SignalP"/>
    </source>
</evidence>
<sequence length="258" mass="28795">MRNILLAASISVLTFGLSGNAMADDDNCSMDLGMGVNLAPNSIELLDQDKPTVTMLNDQLLIDGTPLTLTASQQVVYSEYQQEIRDFVPQVVELAIDAVDLAMVAVQEVVTGLNIDSDGQRELEESIDKLRQALERYFHKDEQNYHLAAHEDGDFDRELEQGIEAVVEDSMQHGLSSVFSMLAEAFSGDEGTFEQRMEAFGERMEKMGQAIEDKVGTSSEAIEQRGVEVCEQAEQLHKLELRVHQEIPQLQDYKLVKI</sequence>
<gene>
    <name evidence="2" type="ORF">K0504_05610</name>
</gene>
<keyword evidence="1" id="KW-0732">Signal</keyword>
<dbReference type="InterPro" id="IPR021307">
    <property type="entry name" value="DUF2884"/>
</dbReference>
<evidence type="ECO:0000313" key="2">
    <source>
        <dbReference type="EMBL" id="MBW8190508.1"/>
    </source>
</evidence>
<dbReference type="EMBL" id="JAHZSS010000004">
    <property type="protein sequence ID" value="MBW8190508.1"/>
    <property type="molecule type" value="Genomic_DNA"/>
</dbReference>